<feature type="transmembrane region" description="Helical" evidence="6">
    <location>
        <begin position="171"/>
        <end position="187"/>
    </location>
</feature>
<evidence type="ECO:0000259" key="7">
    <source>
        <dbReference type="Pfam" id="PF02754"/>
    </source>
</evidence>
<keyword evidence="5" id="KW-0411">Iron-sulfur</keyword>
<dbReference type="PROSITE" id="PS00198">
    <property type="entry name" value="4FE4S_FER_1"/>
    <property type="match status" value="1"/>
</dbReference>
<name>A0A2W7NSS5_9BACT</name>
<evidence type="ECO:0000256" key="1">
    <source>
        <dbReference type="ARBA" id="ARBA00022485"/>
    </source>
</evidence>
<accession>A0A2W7NSS5</accession>
<keyword evidence="9" id="KW-1185">Reference proteome</keyword>
<evidence type="ECO:0000256" key="5">
    <source>
        <dbReference type="ARBA" id="ARBA00023014"/>
    </source>
</evidence>
<keyword evidence="2" id="KW-0479">Metal-binding</keyword>
<keyword evidence="6" id="KW-0472">Membrane</keyword>
<dbReference type="Pfam" id="PF13534">
    <property type="entry name" value="Fer4_17"/>
    <property type="match status" value="1"/>
</dbReference>
<dbReference type="OrthoDB" id="9794954at2"/>
<keyword evidence="6" id="KW-0812">Transmembrane</keyword>
<feature type="transmembrane region" description="Helical" evidence="6">
    <location>
        <begin position="128"/>
        <end position="150"/>
    </location>
</feature>
<dbReference type="EMBL" id="QKZK01000021">
    <property type="protein sequence ID" value="PZX14302.1"/>
    <property type="molecule type" value="Genomic_DNA"/>
</dbReference>
<dbReference type="GO" id="GO:0016491">
    <property type="term" value="F:oxidoreductase activity"/>
    <property type="evidence" value="ECO:0007669"/>
    <property type="project" value="UniProtKB-KW"/>
</dbReference>
<dbReference type="AlphaFoldDB" id="A0A2W7NSS5"/>
<dbReference type="InterPro" id="IPR004017">
    <property type="entry name" value="Cys_rich_dom"/>
</dbReference>
<keyword evidence="4" id="KW-0408">Iron</keyword>
<keyword evidence="1" id="KW-0004">4Fe-4S</keyword>
<feature type="domain" description="Cysteine-rich" evidence="7">
    <location>
        <begin position="366"/>
        <end position="449"/>
    </location>
</feature>
<dbReference type="PANTHER" id="PTHR43255">
    <property type="entry name" value="IRON-SULFUR-BINDING OXIDOREDUCTASE FADF-RELATED-RELATED"/>
    <property type="match status" value="1"/>
</dbReference>
<dbReference type="Pfam" id="PF02754">
    <property type="entry name" value="CCG"/>
    <property type="match status" value="2"/>
</dbReference>
<reference evidence="8 9" key="1">
    <citation type="submission" date="2018-06" db="EMBL/GenBank/DDBJ databases">
        <title>Genomic Encyclopedia of Archaeal and Bacterial Type Strains, Phase II (KMG-II): from individual species to whole genera.</title>
        <authorList>
            <person name="Goeker M."/>
        </authorList>
    </citation>
    <scope>NUCLEOTIDE SEQUENCE [LARGE SCALE GENOMIC DNA]</scope>
    <source>
        <strain evidence="8 9">DSM 6779</strain>
    </source>
</reference>
<dbReference type="SUPFAM" id="SSF46548">
    <property type="entry name" value="alpha-helical ferredoxin"/>
    <property type="match status" value="1"/>
</dbReference>
<keyword evidence="6" id="KW-1133">Transmembrane helix</keyword>
<dbReference type="GO" id="GO:0051539">
    <property type="term" value="F:4 iron, 4 sulfur cluster binding"/>
    <property type="evidence" value="ECO:0007669"/>
    <property type="project" value="UniProtKB-KW"/>
</dbReference>
<evidence type="ECO:0000313" key="9">
    <source>
        <dbReference type="Proteomes" id="UP000249239"/>
    </source>
</evidence>
<comment type="caution">
    <text evidence="8">The sequence shown here is derived from an EMBL/GenBank/DDBJ whole genome shotgun (WGS) entry which is preliminary data.</text>
</comment>
<organism evidence="8 9">
    <name type="scientific">Breznakibacter xylanolyticus</name>
    <dbReference type="NCBI Taxonomy" id="990"/>
    <lineage>
        <taxon>Bacteria</taxon>
        <taxon>Pseudomonadati</taxon>
        <taxon>Bacteroidota</taxon>
        <taxon>Bacteroidia</taxon>
        <taxon>Marinilabiliales</taxon>
        <taxon>Marinilabiliaceae</taxon>
        <taxon>Breznakibacter</taxon>
    </lineage>
</organism>
<keyword evidence="3" id="KW-0560">Oxidoreductase</keyword>
<proteinExistence type="predicted"/>
<dbReference type="GO" id="GO:0005886">
    <property type="term" value="C:plasma membrane"/>
    <property type="evidence" value="ECO:0007669"/>
    <property type="project" value="TreeGrafter"/>
</dbReference>
<dbReference type="GO" id="GO:0046872">
    <property type="term" value="F:metal ion binding"/>
    <property type="evidence" value="ECO:0007669"/>
    <property type="project" value="UniProtKB-KW"/>
</dbReference>
<dbReference type="InterPro" id="IPR017900">
    <property type="entry name" value="4Fe4S_Fe_S_CS"/>
</dbReference>
<evidence type="ECO:0000313" key="8">
    <source>
        <dbReference type="EMBL" id="PZX14302.1"/>
    </source>
</evidence>
<dbReference type="Proteomes" id="UP000249239">
    <property type="component" value="Unassembled WGS sequence"/>
</dbReference>
<protein>
    <submittedName>
        <fullName evidence="8">Fe-S oxidoreductase</fullName>
    </submittedName>
</protein>
<evidence type="ECO:0000256" key="3">
    <source>
        <dbReference type="ARBA" id="ARBA00023002"/>
    </source>
</evidence>
<feature type="transmembrane region" description="Helical" evidence="6">
    <location>
        <begin position="224"/>
        <end position="242"/>
    </location>
</feature>
<feature type="domain" description="Cysteine-rich" evidence="7">
    <location>
        <begin position="485"/>
        <end position="569"/>
    </location>
</feature>
<gene>
    <name evidence="8" type="ORF">LX69_02482</name>
</gene>
<sequence length="613" mass="67389">MTQPFDWFVIPFAIGFWSMMLLLVVKICRWWLGFSSVDKKMALSRIFSVHTLRALVEMVREGLLHRNIFRVSPRLGYMHMSLAMGWFLLIVVGKFQTLAFTGNHVNAVWLPIFFKSFYPGDVHFAGSVVYEFLMDAALLLVLSGVALAWYKRVAPSALGMRKSARHIWPDRVALTFLWFVFPVRLLSEGGTAAIHGGGSFLTGTVGAVLSPWADLLAAWQVDGALWWGYSIVLGGFFLMLPWSRYMHIPAELVLILFRHWGVSPQSLQPIELEACSRCGICIDGCAMLPVGNDGQAVYYVRDARYGYVTAAKAHDCLMCGSCESRCPVGLRLGSLRLEGRRKGASDWAVNPVESASVAVGANGGRVVYFPGCVGALTPAVTSAMRRLMQAAGVSFVEMDANNGMCCGRPLFLSGQADAARAQVAQNSQLLAASEAQVLVTSCPVCYKMFSQYYQLPITVMHHTQWLKQMVGDGRLQVSHSDAVMVYHDPCELGRGCGVYDEPRDVLSRMVTLQSSSDQRQASLCCGGSLGGYRMKDAGRQQIASHAVDRLVDARTQTLVTACPMCKKTLAAVSPVKVKDIAEVTLEHLVLLPFKKIPHQEKSLLVTKQELVGA</sequence>
<dbReference type="InterPro" id="IPR051460">
    <property type="entry name" value="HdrC_iron-sulfur_subunit"/>
</dbReference>
<feature type="transmembrane region" description="Helical" evidence="6">
    <location>
        <begin position="12"/>
        <end position="32"/>
    </location>
</feature>
<evidence type="ECO:0000256" key="2">
    <source>
        <dbReference type="ARBA" id="ARBA00022723"/>
    </source>
</evidence>
<dbReference type="PANTHER" id="PTHR43255:SF1">
    <property type="entry name" value="IRON-SULFUR-BINDING OXIDOREDUCTASE FADF-RELATED"/>
    <property type="match status" value="1"/>
</dbReference>
<feature type="transmembrane region" description="Helical" evidence="6">
    <location>
        <begin position="193"/>
        <end position="212"/>
    </location>
</feature>
<evidence type="ECO:0000256" key="6">
    <source>
        <dbReference type="SAM" id="Phobius"/>
    </source>
</evidence>
<dbReference type="RefSeq" id="WP_111446334.1">
    <property type="nucleotide sequence ID" value="NZ_QKZK01000021.1"/>
</dbReference>
<evidence type="ECO:0000256" key="4">
    <source>
        <dbReference type="ARBA" id="ARBA00023004"/>
    </source>
</evidence>